<organism evidence="2 3">
    <name type="scientific">Neobacillus notoginsengisoli</name>
    <dbReference type="NCBI Taxonomy" id="1578198"/>
    <lineage>
        <taxon>Bacteria</taxon>
        <taxon>Bacillati</taxon>
        <taxon>Bacillota</taxon>
        <taxon>Bacilli</taxon>
        <taxon>Bacillales</taxon>
        <taxon>Bacillaceae</taxon>
        <taxon>Neobacillus</taxon>
    </lineage>
</organism>
<feature type="transmembrane region" description="Helical" evidence="1">
    <location>
        <begin position="72"/>
        <end position="90"/>
    </location>
</feature>
<dbReference type="Proteomes" id="UP000284416">
    <property type="component" value="Unassembled WGS sequence"/>
</dbReference>
<sequence length="166" mass="17424">MRKTQKLTLTAMFVALGTLTSHTFYIPLGIVKAFPIQHVINVLSAVLLGPFYAVAQAFCVSLMRNMMGTGSIFAFPGSMLGALLAGVLFAKTKKTGMAFAGEVVGTGILGAIAGYPIAALFIGQEASLFGFIPAFITSSLIGSGIAFVLLKVFQRNRVIERASAKG</sequence>
<evidence type="ECO:0000256" key="1">
    <source>
        <dbReference type="SAM" id="Phobius"/>
    </source>
</evidence>
<dbReference type="PIRSF" id="PIRSF024534">
    <property type="entry name" value="ThiW"/>
    <property type="match status" value="1"/>
</dbReference>
<proteinExistence type="predicted"/>
<feature type="transmembrane region" description="Helical" evidence="1">
    <location>
        <begin position="96"/>
        <end position="121"/>
    </location>
</feature>
<evidence type="ECO:0000313" key="2">
    <source>
        <dbReference type="EMBL" id="RHW42697.1"/>
    </source>
</evidence>
<comment type="caution">
    <text evidence="2">The sequence shown here is derived from an EMBL/GenBank/DDBJ whole genome shotgun (WGS) entry which is preliminary data.</text>
</comment>
<keyword evidence="1" id="KW-0812">Transmembrane</keyword>
<reference evidence="2 3" key="1">
    <citation type="journal article" date="2017" name="Int. J. Syst. Evol. Microbiol.">
        <title>Bacillus notoginsengisoli sp. nov., a novel bacterium isolated from the rhizosphere of Panax notoginseng.</title>
        <authorList>
            <person name="Zhang M.Y."/>
            <person name="Cheng J."/>
            <person name="Cai Y."/>
            <person name="Zhang T.Y."/>
            <person name="Wu Y.Y."/>
            <person name="Manikprabhu D."/>
            <person name="Li W.J."/>
            <person name="Zhang Y.X."/>
        </authorList>
    </citation>
    <scope>NUCLEOTIDE SEQUENCE [LARGE SCALE GENOMIC DNA]</scope>
    <source>
        <strain evidence="2 3">JCM 30743</strain>
    </source>
</reference>
<protein>
    <submittedName>
        <fullName evidence="2">Energy coupling factor transporter S component ThiW</fullName>
    </submittedName>
</protein>
<dbReference type="EMBL" id="QWEG01000002">
    <property type="protein sequence ID" value="RHW42697.1"/>
    <property type="molecule type" value="Genomic_DNA"/>
</dbReference>
<dbReference type="Gene3D" id="1.10.1760.20">
    <property type="match status" value="1"/>
</dbReference>
<feature type="transmembrane region" description="Helical" evidence="1">
    <location>
        <begin position="128"/>
        <end position="150"/>
    </location>
</feature>
<keyword evidence="1" id="KW-1133">Transmembrane helix</keyword>
<dbReference type="AlphaFoldDB" id="A0A417YYU2"/>
<gene>
    <name evidence="2" type="primary">thiW</name>
    <name evidence="2" type="ORF">D1B31_03660</name>
</gene>
<dbReference type="NCBIfam" id="TIGR02359">
    <property type="entry name" value="thiW"/>
    <property type="match status" value="1"/>
</dbReference>
<evidence type="ECO:0000313" key="3">
    <source>
        <dbReference type="Proteomes" id="UP000284416"/>
    </source>
</evidence>
<dbReference type="Pfam" id="PF09512">
    <property type="entry name" value="ThiW"/>
    <property type="match status" value="1"/>
</dbReference>
<keyword evidence="1" id="KW-0472">Membrane</keyword>
<dbReference type="InterPro" id="IPR012652">
    <property type="entry name" value="ThiW"/>
</dbReference>
<keyword evidence="3" id="KW-1185">Reference proteome</keyword>
<dbReference type="RefSeq" id="WP_118919393.1">
    <property type="nucleotide sequence ID" value="NZ_QWEG01000002.1"/>
</dbReference>
<name>A0A417YYU2_9BACI</name>
<feature type="transmembrane region" description="Helical" evidence="1">
    <location>
        <begin position="39"/>
        <end position="60"/>
    </location>
</feature>
<accession>A0A417YYU2</accession>
<dbReference type="OrthoDB" id="5516776at2"/>